<dbReference type="GO" id="GO:0005975">
    <property type="term" value="P:carbohydrate metabolic process"/>
    <property type="evidence" value="ECO:0007669"/>
    <property type="project" value="InterPro"/>
</dbReference>
<dbReference type="InterPro" id="IPR004879">
    <property type="entry name" value="Ssp411-like_TRX"/>
</dbReference>
<dbReference type="InterPro" id="IPR036249">
    <property type="entry name" value="Thioredoxin-like_sf"/>
</dbReference>
<dbReference type="AlphaFoldDB" id="A0A927F769"/>
<comment type="caution">
    <text evidence="3">The sequence shown here is derived from an EMBL/GenBank/DDBJ whole genome shotgun (WGS) entry which is preliminary data.</text>
</comment>
<sequence length="591" mass="65185">MSFYPKLLLACLLATLPHTLLGQSALWNAHQSDTVRWRQWNEETLQAAKKAELPLFFFVGHYGNSLARSMLHETFQNETIASTLNDTAIPVLVDTNESPELAAFLGQLAFQHFSANELPTCLWTDVNLAPLNGGGYFPPTDDWGGQGFLSVARNVSEQWQANREDYLAPAQGRLKKSLATQPLSSSQLGALPNAFPIETFAAKEAPSLSAVKLYNTARHARTLSQSAAQSQLEALHGFVERVSRGAGFDSVDGGFFIGSNDTGWRLPLFQKSTSDQAYLLLALSELQEQDPKPEYRFLMELTADFVRQKLLKENGLALQYLDSFASGETPDMVEGSYYLIAGQQVETLSSEAAAAWGLSTSGNLDEDTDILGIYQGFNVPFAHSPETLSDQLASERDELRELRSQKKFPLSDPSGYTATNALLVRALLRAAQATRENAFGETAQKLFENLLQANGQLSDKVLYNSDHRRVQATSHDYSQLLSACLDLHEHTGDPQFLDTATKILKTLQADSRFQSETLGRDIGIEGLRTAIYQDAALESPLALQLENLKRLEKLSPEILRAALSGLPRTWVEHPASLQSLVQFASQQAAER</sequence>
<accession>A0A927F769</accession>
<feature type="signal peptide" evidence="1">
    <location>
        <begin position="1"/>
        <end position="22"/>
    </location>
</feature>
<evidence type="ECO:0000259" key="2">
    <source>
        <dbReference type="Pfam" id="PF03190"/>
    </source>
</evidence>
<feature type="chain" id="PRO_5038103586" evidence="1">
    <location>
        <begin position="23"/>
        <end position="591"/>
    </location>
</feature>
<feature type="domain" description="Spermatogenesis-associated protein 20-like TRX" evidence="2">
    <location>
        <begin position="23"/>
        <end position="169"/>
    </location>
</feature>
<name>A0A927F769_9BACT</name>
<dbReference type="InterPro" id="IPR024705">
    <property type="entry name" value="Ssp411"/>
</dbReference>
<dbReference type="PANTHER" id="PTHR42899:SF1">
    <property type="entry name" value="SPERMATOGENESIS-ASSOCIATED PROTEIN 20"/>
    <property type="match status" value="1"/>
</dbReference>
<dbReference type="SUPFAM" id="SSF48208">
    <property type="entry name" value="Six-hairpin glycosidases"/>
    <property type="match status" value="1"/>
</dbReference>
<dbReference type="InterPro" id="IPR008928">
    <property type="entry name" value="6-hairpin_glycosidase_sf"/>
</dbReference>
<organism evidence="3 4">
    <name type="scientific">Pelagicoccus enzymogenes</name>
    <dbReference type="NCBI Taxonomy" id="2773457"/>
    <lineage>
        <taxon>Bacteria</taxon>
        <taxon>Pseudomonadati</taxon>
        <taxon>Verrucomicrobiota</taxon>
        <taxon>Opitutia</taxon>
        <taxon>Puniceicoccales</taxon>
        <taxon>Pelagicoccaceae</taxon>
        <taxon>Pelagicoccus</taxon>
    </lineage>
</organism>
<dbReference type="Gene3D" id="3.40.30.10">
    <property type="entry name" value="Glutaredoxin"/>
    <property type="match status" value="1"/>
</dbReference>
<dbReference type="EMBL" id="JACYFG010000009">
    <property type="protein sequence ID" value="MBD5779497.1"/>
    <property type="molecule type" value="Genomic_DNA"/>
</dbReference>
<evidence type="ECO:0000256" key="1">
    <source>
        <dbReference type="SAM" id="SignalP"/>
    </source>
</evidence>
<dbReference type="Pfam" id="PF03190">
    <property type="entry name" value="Thioredox_DsbH"/>
    <property type="match status" value="1"/>
</dbReference>
<keyword evidence="1" id="KW-0732">Signal</keyword>
<evidence type="ECO:0000313" key="4">
    <source>
        <dbReference type="Proteomes" id="UP000622317"/>
    </source>
</evidence>
<proteinExistence type="predicted"/>
<dbReference type="SUPFAM" id="SSF52833">
    <property type="entry name" value="Thioredoxin-like"/>
    <property type="match status" value="1"/>
</dbReference>
<dbReference type="RefSeq" id="WP_191616637.1">
    <property type="nucleotide sequence ID" value="NZ_JACYFG010000009.1"/>
</dbReference>
<gene>
    <name evidence="3" type="ORF">IEN85_08320</name>
</gene>
<protein>
    <submittedName>
        <fullName evidence="3">Thioredoxin domain-containing protein</fullName>
    </submittedName>
</protein>
<keyword evidence="4" id="KW-1185">Reference proteome</keyword>
<dbReference type="PANTHER" id="PTHR42899">
    <property type="entry name" value="SPERMATOGENESIS-ASSOCIATED PROTEIN 20"/>
    <property type="match status" value="1"/>
</dbReference>
<dbReference type="PIRSF" id="PIRSF006402">
    <property type="entry name" value="UCP006402_thioredoxin"/>
    <property type="match status" value="1"/>
</dbReference>
<reference evidence="3" key="1">
    <citation type="submission" date="2020-09" db="EMBL/GenBank/DDBJ databases">
        <title>Pelagicoccus enzymogenes sp. nov. with an EPS production, isolated from marine sediment.</title>
        <authorList>
            <person name="Feng X."/>
        </authorList>
    </citation>
    <scope>NUCLEOTIDE SEQUENCE</scope>
    <source>
        <strain evidence="3">NFK12</strain>
    </source>
</reference>
<evidence type="ECO:0000313" key="3">
    <source>
        <dbReference type="EMBL" id="MBD5779497.1"/>
    </source>
</evidence>
<dbReference type="Gene3D" id="1.50.10.20">
    <property type="match status" value="1"/>
</dbReference>
<dbReference type="Proteomes" id="UP000622317">
    <property type="component" value="Unassembled WGS sequence"/>
</dbReference>